<evidence type="ECO:0000256" key="1">
    <source>
        <dbReference type="SAM" id="MobiDB-lite"/>
    </source>
</evidence>
<feature type="compositionally biased region" description="Polar residues" evidence="1">
    <location>
        <begin position="243"/>
        <end position="258"/>
    </location>
</feature>
<sequence>MKGRFGAEQVFKSGQSIQAGEDFADRLVVQAATSDIMLVLIGPGWLAAPAPDGSRKIDAADDWVRREIATALHNRRHVVPLLLGDDVMLPGADELPADIAQLARSQFVRLYRSSADFGLNKIAERLLELVPGLAPDEAPGSVGDPAATPAGSGLGSGPGPGTGPVDIRGGKGPTTTIVGGSGELSAATGKHAIAVTTGDGGVVNIVNRARRFAAAHPLIATLVVVGTLSGTTFGTYQIAAASQGPSTGAGLSQPSNLNGAGRTSGGTSGASGPASATGPAQPTAAGDPTPVPCPSLDQMTQATGLPIDAIADRQSPPTFCSYVHLDQRKNPEYVVNIYQPPGHLGAAGNWTLAQYRAELDHGDLTEQPALGNGAFSGLQPGTACMVWFVPPGHQLVVEAQTIEYLADQRTDVCTPAVHAAALVAGVLPPI</sequence>
<organism evidence="2 3">
    <name type="scientific">Catenulispora yoronensis</name>
    <dbReference type="NCBI Taxonomy" id="450799"/>
    <lineage>
        <taxon>Bacteria</taxon>
        <taxon>Bacillati</taxon>
        <taxon>Actinomycetota</taxon>
        <taxon>Actinomycetes</taxon>
        <taxon>Catenulisporales</taxon>
        <taxon>Catenulisporaceae</taxon>
        <taxon>Catenulispora</taxon>
    </lineage>
</organism>
<accession>A0ABP5GGH8</accession>
<evidence type="ECO:0000313" key="2">
    <source>
        <dbReference type="EMBL" id="GAA2043895.1"/>
    </source>
</evidence>
<feature type="compositionally biased region" description="Gly residues" evidence="1">
    <location>
        <begin position="152"/>
        <end position="162"/>
    </location>
</feature>
<evidence type="ECO:0000313" key="3">
    <source>
        <dbReference type="Proteomes" id="UP001500751"/>
    </source>
</evidence>
<dbReference type="InterPro" id="IPR035897">
    <property type="entry name" value="Toll_tir_struct_dom_sf"/>
</dbReference>
<protein>
    <recommendedName>
        <fullName evidence="4">TIR domain-containing protein</fullName>
    </recommendedName>
</protein>
<feature type="region of interest" description="Disordered" evidence="1">
    <location>
        <begin position="137"/>
        <end position="182"/>
    </location>
</feature>
<proteinExistence type="predicted"/>
<dbReference type="Gene3D" id="3.40.50.10140">
    <property type="entry name" value="Toll/interleukin-1 receptor homology (TIR) domain"/>
    <property type="match status" value="1"/>
</dbReference>
<reference evidence="3" key="1">
    <citation type="journal article" date="2019" name="Int. J. Syst. Evol. Microbiol.">
        <title>The Global Catalogue of Microorganisms (GCM) 10K type strain sequencing project: providing services to taxonomists for standard genome sequencing and annotation.</title>
        <authorList>
            <consortium name="The Broad Institute Genomics Platform"/>
            <consortium name="The Broad Institute Genome Sequencing Center for Infectious Disease"/>
            <person name="Wu L."/>
            <person name="Ma J."/>
        </authorList>
    </citation>
    <scope>NUCLEOTIDE SEQUENCE [LARGE SCALE GENOMIC DNA]</scope>
    <source>
        <strain evidence="3">JCM 16014</strain>
    </source>
</reference>
<keyword evidence="3" id="KW-1185">Reference proteome</keyword>
<evidence type="ECO:0008006" key="4">
    <source>
        <dbReference type="Google" id="ProtNLM"/>
    </source>
</evidence>
<feature type="compositionally biased region" description="Low complexity" evidence="1">
    <location>
        <begin position="270"/>
        <end position="288"/>
    </location>
</feature>
<gene>
    <name evidence="2" type="ORF">GCM10009839_54100</name>
</gene>
<name>A0ABP5GGH8_9ACTN</name>
<feature type="region of interest" description="Disordered" evidence="1">
    <location>
        <begin position="242"/>
        <end position="298"/>
    </location>
</feature>
<comment type="caution">
    <text evidence="2">The sequence shown here is derived from an EMBL/GenBank/DDBJ whole genome shotgun (WGS) entry which is preliminary data.</text>
</comment>
<dbReference type="Proteomes" id="UP001500751">
    <property type="component" value="Unassembled WGS sequence"/>
</dbReference>
<dbReference type="EMBL" id="BAAAQN010000036">
    <property type="protein sequence ID" value="GAA2043895.1"/>
    <property type="molecule type" value="Genomic_DNA"/>
</dbReference>